<proteinExistence type="predicted"/>
<evidence type="ECO:0000313" key="3">
    <source>
        <dbReference type="EMBL" id="MFD1046501.1"/>
    </source>
</evidence>
<dbReference type="InterPro" id="IPR036526">
    <property type="entry name" value="C-N_Hydrolase_sf"/>
</dbReference>
<feature type="non-terminal residue" evidence="3">
    <location>
        <position position="1"/>
    </location>
</feature>
<evidence type="ECO:0000259" key="2">
    <source>
        <dbReference type="PROSITE" id="PS50263"/>
    </source>
</evidence>
<sequence>ATGPLVTSLRELASRHGIGVGAGFLESADGSLFNSYALCLPDGSVHIHRKLHAFEHPAISSGNAYTVFDTPWGVRMAILICYDNNLVENVRACALAGATVLLAPHQTGGTHSRSPHGMRPIPLAVWDEGGAPLEAAFQGPDGRGWLMRWLPSRAHDNGLFLVFSNGVGRDDNEVRTGNAMILDPYGRIVIESTSTTDDMVTADLDLSLVPLSTGRRWLAARRPELYGPLTRHLGIERDPREARFAPDPVDL</sequence>
<protein>
    <submittedName>
        <fullName evidence="3">Nitrilase-related carbon-nitrogen hydrolase</fullName>
    </submittedName>
</protein>
<dbReference type="EMBL" id="JBHTIS010000677">
    <property type="protein sequence ID" value="MFD1046501.1"/>
    <property type="molecule type" value="Genomic_DNA"/>
</dbReference>
<dbReference type="PANTHER" id="PTHR43674">
    <property type="entry name" value="NITRILASE C965.09-RELATED"/>
    <property type="match status" value="1"/>
</dbReference>
<dbReference type="SUPFAM" id="SSF56317">
    <property type="entry name" value="Carbon-nitrogen hydrolase"/>
    <property type="match status" value="1"/>
</dbReference>
<dbReference type="PANTHER" id="PTHR43674:SF16">
    <property type="entry name" value="CARBON-NITROGEN FAMILY, PUTATIVE (AFU_ORTHOLOGUE AFUA_5G02350)-RELATED"/>
    <property type="match status" value="1"/>
</dbReference>
<evidence type="ECO:0000256" key="1">
    <source>
        <dbReference type="ARBA" id="ARBA00022801"/>
    </source>
</evidence>
<dbReference type="Pfam" id="PF00795">
    <property type="entry name" value="CN_hydrolase"/>
    <property type="match status" value="2"/>
</dbReference>
<feature type="domain" description="CN hydrolase" evidence="2">
    <location>
        <begin position="1"/>
        <end position="206"/>
    </location>
</feature>
<dbReference type="InterPro" id="IPR050345">
    <property type="entry name" value="Aliph_Amidase/BUP"/>
</dbReference>
<keyword evidence="4" id="KW-1185">Reference proteome</keyword>
<dbReference type="GO" id="GO:0016787">
    <property type="term" value="F:hydrolase activity"/>
    <property type="evidence" value="ECO:0007669"/>
    <property type="project" value="UniProtKB-KW"/>
</dbReference>
<evidence type="ECO:0000313" key="4">
    <source>
        <dbReference type="Proteomes" id="UP001597045"/>
    </source>
</evidence>
<dbReference type="Gene3D" id="3.60.110.10">
    <property type="entry name" value="Carbon-nitrogen hydrolase"/>
    <property type="match status" value="1"/>
</dbReference>
<dbReference type="PROSITE" id="PS50263">
    <property type="entry name" value="CN_HYDROLASE"/>
    <property type="match status" value="1"/>
</dbReference>
<reference evidence="4" key="1">
    <citation type="journal article" date="2019" name="Int. J. Syst. Evol. Microbiol.">
        <title>The Global Catalogue of Microorganisms (GCM) 10K type strain sequencing project: providing services to taxonomists for standard genome sequencing and annotation.</title>
        <authorList>
            <consortium name="The Broad Institute Genomics Platform"/>
            <consortium name="The Broad Institute Genome Sequencing Center for Infectious Disease"/>
            <person name="Wu L."/>
            <person name="Ma J."/>
        </authorList>
    </citation>
    <scope>NUCLEOTIDE SEQUENCE [LARGE SCALE GENOMIC DNA]</scope>
    <source>
        <strain evidence="4">JCM 31486</strain>
    </source>
</reference>
<comment type="caution">
    <text evidence="3">The sequence shown here is derived from an EMBL/GenBank/DDBJ whole genome shotgun (WGS) entry which is preliminary data.</text>
</comment>
<accession>A0ABW3M714</accession>
<gene>
    <name evidence="3" type="ORF">ACFQ1S_13530</name>
</gene>
<dbReference type="InterPro" id="IPR003010">
    <property type="entry name" value="C-N_Hydrolase"/>
</dbReference>
<keyword evidence="1 3" id="KW-0378">Hydrolase</keyword>
<organism evidence="3 4">
    <name type="scientific">Kibdelosporangium lantanae</name>
    <dbReference type="NCBI Taxonomy" id="1497396"/>
    <lineage>
        <taxon>Bacteria</taxon>
        <taxon>Bacillati</taxon>
        <taxon>Actinomycetota</taxon>
        <taxon>Actinomycetes</taxon>
        <taxon>Pseudonocardiales</taxon>
        <taxon>Pseudonocardiaceae</taxon>
        <taxon>Kibdelosporangium</taxon>
    </lineage>
</organism>
<name>A0ABW3M714_9PSEU</name>
<dbReference type="Proteomes" id="UP001597045">
    <property type="component" value="Unassembled WGS sequence"/>
</dbReference>